<feature type="transmembrane region" description="Helical" evidence="3">
    <location>
        <begin position="124"/>
        <end position="144"/>
    </location>
</feature>
<feature type="coiled-coil region" evidence="1">
    <location>
        <begin position="139"/>
        <end position="166"/>
    </location>
</feature>
<feature type="region of interest" description="Disordered" evidence="2">
    <location>
        <begin position="318"/>
        <end position="378"/>
    </location>
</feature>
<keyword evidence="3" id="KW-0472">Membrane</keyword>
<dbReference type="EMBL" id="BNCD01000001">
    <property type="protein sequence ID" value="GHH70836.1"/>
    <property type="molecule type" value="Genomic_DNA"/>
</dbReference>
<feature type="transmembrane region" description="Helical" evidence="3">
    <location>
        <begin position="52"/>
        <end position="76"/>
    </location>
</feature>
<evidence type="ECO:0000313" key="5">
    <source>
        <dbReference type="Proteomes" id="UP000603708"/>
    </source>
</evidence>
<evidence type="ECO:0000256" key="1">
    <source>
        <dbReference type="SAM" id="Coils"/>
    </source>
</evidence>
<feature type="transmembrane region" description="Helical" evidence="3">
    <location>
        <begin position="227"/>
        <end position="244"/>
    </location>
</feature>
<feature type="transmembrane region" description="Helical" evidence="3">
    <location>
        <begin position="285"/>
        <end position="304"/>
    </location>
</feature>
<organism evidence="4 5">
    <name type="scientific">Streptomyces sulfonofaciens</name>
    <dbReference type="NCBI Taxonomy" id="68272"/>
    <lineage>
        <taxon>Bacteria</taxon>
        <taxon>Bacillati</taxon>
        <taxon>Actinomycetota</taxon>
        <taxon>Actinomycetes</taxon>
        <taxon>Kitasatosporales</taxon>
        <taxon>Streptomycetaceae</taxon>
        <taxon>Streptomyces</taxon>
    </lineage>
</organism>
<keyword evidence="3" id="KW-0812">Transmembrane</keyword>
<evidence type="ECO:0000256" key="3">
    <source>
        <dbReference type="SAM" id="Phobius"/>
    </source>
</evidence>
<dbReference type="RefSeq" id="WP_189929192.1">
    <property type="nucleotide sequence ID" value="NZ_BNCD01000001.1"/>
</dbReference>
<keyword evidence="3" id="KW-1133">Transmembrane helix</keyword>
<dbReference type="AlphaFoldDB" id="A0A919FR32"/>
<feature type="transmembrane region" description="Helical" evidence="3">
    <location>
        <begin position="175"/>
        <end position="193"/>
    </location>
</feature>
<keyword evidence="1" id="KW-0175">Coiled coil</keyword>
<feature type="compositionally biased region" description="Low complexity" evidence="2">
    <location>
        <begin position="346"/>
        <end position="368"/>
    </location>
</feature>
<gene>
    <name evidence="4" type="ORF">GCM10018793_05500</name>
</gene>
<comment type="caution">
    <text evidence="4">The sequence shown here is derived from an EMBL/GenBank/DDBJ whole genome shotgun (WGS) entry which is preliminary data.</text>
</comment>
<accession>A0A919FR32</accession>
<sequence>MSHPGTSIKRVRTVVGVLSLVLFAQTACWLGYDVAERGVDGAWTVWTTGTPSGLSATSSLDLGLAALQLTAGWAALRRGRGAGGLLVTACAATVLFRLPVLWYLLLNSPSNPWFGMLTGASLDVVGLTCVFAVLVAAVLGTLLVRARQLENEIAEAEAAAEAAALHGGAIRPVKVTATASGAVLAVLNVVYIFRNAITAYRVGPHGLAHLLAGRGTGRAVLAVSSPWQWTCLTLLCGAGMLLAARRRPVADGFALGLSLFMVPSSFTDLWGASVAGTLFQVPAASGQNLLEVVGGLAMAALIVWEARQDRLRPLGDGIEFPSASTPLPGTGRTLLSRSPSAAPRSGTGPVPSATAPAPVPAAATAHGVRTADGGPAEG</sequence>
<evidence type="ECO:0000313" key="4">
    <source>
        <dbReference type="EMBL" id="GHH70836.1"/>
    </source>
</evidence>
<reference evidence="4" key="1">
    <citation type="journal article" date="2014" name="Int. J. Syst. Evol. Microbiol.">
        <title>Complete genome sequence of Corynebacterium casei LMG S-19264T (=DSM 44701T), isolated from a smear-ripened cheese.</title>
        <authorList>
            <consortium name="US DOE Joint Genome Institute (JGI-PGF)"/>
            <person name="Walter F."/>
            <person name="Albersmeier A."/>
            <person name="Kalinowski J."/>
            <person name="Ruckert C."/>
        </authorList>
    </citation>
    <scope>NUCLEOTIDE SEQUENCE</scope>
    <source>
        <strain evidence="4">JCM 5069</strain>
    </source>
</reference>
<protein>
    <submittedName>
        <fullName evidence="4">Uncharacterized protein</fullName>
    </submittedName>
</protein>
<dbReference type="Proteomes" id="UP000603708">
    <property type="component" value="Unassembled WGS sequence"/>
</dbReference>
<keyword evidence="5" id="KW-1185">Reference proteome</keyword>
<feature type="transmembrane region" description="Helical" evidence="3">
    <location>
        <begin position="256"/>
        <end position="279"/>
    </location>
</feature>
<feature type="transmembrane region" description="Helical" evidence="3">
    <location>
        <begin position="12"/>
        <end position="32"/>
    </location>
</feature>
<evidence type="ECO:0000256" key="2">
    <source>
        <dbReference type="SAM" id="MobiDB-lite"/>
    </source>
</evidence>
<feature type="compositionally biased region" description="Polar residues" evidence="2">
    <location>
        <begin position="322"/>
        <end position="339"/>
    </location>
</feature>
<feature type="transmembrane region" description="Helical" evidence="3">
    <location>
        <begin position="83"/>
        <end position="104"/>
    </location>
</feature>
<name>A0A919FR32_9ACTN</name>
<reference evidence="4" key="2">
    <citation type="submission" date="2020-09" db="EMBL/GenBank/DDBJ databases">
        <authorList>
            <person name="Sun Q."/>
            <person name="Ohkuma M."/>
        </authorList>
    </citation>
    <scope>NUCLEOTIDE SEQUENCE</scope>
    <source>
        <strain evidence="4">JCM 5069</strain>
    </source>
</reference>
<proteinExistence type="predicted"/>